<dbReference type="PRINTS" id="PR00019">
    <property type="entry name" value="LEURICHRPT"/>
</dbReference>
<reference evidence="12" key="1">
    <citation type="submission" date="2020-06" db="EMBL/GenBank/DDBJ databases">
        <authorList>
            <consortium name="Plant Systems Biology data submission"/>
        </authorList>
    </citation>
    <scope>NUCLEOTIDE SEQUENCE</scope>
    <source>
        <strain evidence="12">D6</strain>
    </source>
</reference>
<keyword evidence="12" id="KW-0808">Transferase</keyword>
<keyword evidence="4" id="KW-0732">Signal</keyword>
<dbReference type="SUPFAM" id="SSF52047">
    <property type="entry name" value="RNI-like"/>
    <property type="match status" value="1"/>
</dbReference>
<dbReference type="Pfam" id="PF13855">
    <property type="entry name" value="LRR_8"/>
    <property type="match status" value="1"/>
</dbReference>
<feature type="region of interest" description="Disordered" evidence="10">
    <location>
        <begin position="1"/>
        <end position="24"/>
    </location>
</feature>
<dbReference type="SMART" id="SM00369">
    <property type="entry name" value="LRR_TYP"/>
    <property type="match status" value="4"/>
</dbReference>
<dbReference type="InterPro" id="IPR001611">
    <property type="entry name" value="Leu-rich_rpt"/>
</dbReference>
<keyword evidence="9" id="KW-0325">Glycoprotein</keyword>
<evidence type="ECO:0000256" key="10">
    <source>
        <dbReference type="SAM" id="MobiDB-lite"/>
    </source>
</evidence>
<keyword evidence="7" id="KW-0472">Membrane</keyword>
<evidence type="ECO:0000313" key="12">
    <source>
        <dbReference type="EMBL" id="CAB9518973.1"/>
    </source>
</evidence>
<evidence type="ECO:0000256" key="7">
    <source>
        <dbReference type="ARBA" id="ARBA00023136"/>
    </source>
</evidence>
<keyword evidence="6" id="KW-1133">Transmembrane helix</keyword>
<dbReference type="PANTHER" id="PTHR27000:SF642">
    <property type="entry name" value="INACTIVE LEUCINE-RICH REPEAT RECEPTOR KINASE XIAO-RELATED"/>
    <property type="match status" value="1"/>
</dbReference>
<name>A0A9N8EDU0_9STRA</name>
<sequence length="577" mass="63668">MGRISVGDPTTTTDTPPATSVTNTSTDDYKTYLVDHGVSNAEDFLDEEYPQSRALQFIAIDDGLNLQVPDGDLDTPEGYEFVSRYAFAVLYYATNGPKYWIYQLNFLSPTSACYWYSIFQYIDTSTELRGVFCDQTSGDPVALFLTQQTLKGTLPAELAFVTTLTNIDLDYNRIGGSIPESYQGLTSLINVFAGNNNLVGTFPNINLSTNYMTGSLPTSLGELENIEGLALDNNLFFGNIQDAFDTSNRAGLGKLQQFYIENNQFTGVLGPNFMMNLTNLQFLDVSDNYFNGAVDDYLFELPLLPSRQSIDTLPDQLPDNENLTLLALQKCNFSGQPIPPSITNLSALKHLDLSQNKLTGEITSSIGNMPNLSYLFLAQNNFVRNGIPSWIEDLTNLEELSLKSTQRTGNIPSCLGSLTDLVLLDLDNNNLVGNIPPQLGNLEDLQLLMLNRNNLTSVIPHSFSNLTNLTVLFLDANNDIQGDLDELFCSNPPFESSSGPVIVASCDICDNASMNCCTLCCEGTSECNPGIHVPDLDPIWQLAYNREFFSYNREDFLNKDRDTTAAADASKTADWIP</sequence>
<evidence type="ECO:0000256" key="9">
    <source>
        <dbReference type="ARBA" id="ARBA00023180"/>
    </source>
</evidence>
<keyword evidence="3" id="KW-0812">Transmembrane</keyword>
<organism evidence="12 13">
    <name type="scientific">Seminavis robusta</name>
    <dbReference type="NCBI Taxonomy" id="568900"/>
    <lineage>
        <taxon>Eukaryota</taxon>
        <taxon>Sar</taxon>
        <taxon>Stramenopiles</taxon>
        <taxon>Ochrophyta</taxon>
        <taxon>Bacillariophyta</taxon>
        <taxon>Bacillariophyceae</taxon>
        <taxon>Bacillariophycidae</taxon>
        <taxon>Naviculales</taxon>
        <taxon>Naviculaceae</taxon>
        <taxon>Seminavis</taxon>
    </lineage>
</organism>
<evidence type="ECO:0000256" key="3">
    <source>
        <dbReference type="ARBA" id="ARBA00022692"/>
    </source>
</evidence>
<evidence type="ECO:0000256" key="2">
    <source>
        <dbReference type="ARBA" id="ARBA00022614"/>
    </source>
</evidence>
<dbReference type="AlphaFoldDB" id="A0A9N8EDU0"/>
<dbReference type="Pfam" id="PF00560">
    <property type="entry name" value="LRR_1"/>
    <property type="match status" value="1"/>
</dbReference>
<dbReference type="PANTHER" id="PTHR27000">
    <property type="entry name" value="LEUCINE-RICH REPEAT RECEPTOR-LIKE PROTEIN KINASE FAMILY PROTEIN-RELATED"/>
    <property type="match status" value="1"/>
</dbReference>
<dbReference type="GO" id="GO:0016301">
    <property type="term" value="F:kinase activity"/>
    <property type="evidence" value="ECO:0007669"/>
    <property type="project" value="UniProtKB-KW"/>
</dbReference>
<dbReference type="OrthoDB" id="676979at2759"/>
<proteinExistence type="predicted"/>
<dbReference type="Gene3D" id="3.80.10.10">
    <property type="entry name" value="Ribonuclease Inhibitor"/>
    <property type="match status" value="2"/>
</dbReference>
<keyword evidence="5" id="KW-0677">Repeat</keyword>
<evidence type="ECO:0000313" key="13">
    <source>
        <dbReference type="Proteomes" id="UP001153069"/>
    </source>
</evidence>
<evidence type="ECO:0000259" key="11">
    <source>
        <dbReference type="Pfam" id="PF23598"/>
    </source>
</evidence>
<comment type="caution">
    <text evidence="12">The sequence shown here is derived from an EMBL/GenBank/DDBJ whole genome shotgun (WGS) entry which is preliminary data.</text>
</comment>
<protein>
    <submittedName>
        <fullName evidence="12">Serine threonine-protein kinase BRI1-like</fullName>
    </submittedName>
</protein>
<keyword evidence="12" id="KW-0418">Kinase</keyword>
<dbReference type="Pfam" id="PF23598">
    <property type="entry name" value="LRR_14"/>
    <property type="match status" value="1"/>
</dbReference>
<dbReference type="InterPro" id="IPR032675">
    <property type="entry name" value="LRR_dom_sf"/>
</dbReference>
<keyword evidence="2" id="KW-0433">Leucine-rich repeat</keyword>
<comment type="subcellular location">
    <subcellularLocation>
        <location evidence="1">Membrane</location>
        <topology evidence="1">Single-pass membrane protein</topology>
    </subcellularLocation>
</comment>
<keyword evidence="8" id="KW-0675">Receptor</keyword>
<feature type="domain" description="Disease resistance R13L4/SHOC-2-like LRR" evidence="11">
    <location>
        <begin position="326"/>
        <end position="427"/>
    </location>
</feature>
<gene>
    <name evidence="12" type="ORF">SEMRO_978_G227140.1</name>
</gene>
<accession>A0A9N8EDU0</accession>
<evidence type="ECO:0000256" key="1">
    <source>
        <dbReference type="ARBA" id="ARBA00004167"/>
    </source>
</evidence>
<evidence type="ECO:0000256" key="4">
    <source>
        <dbReference type="ARBA" id="ARBA00022729"/>
    </source>
</evidence>
<dbReference type="InterPro" id="IPR055414">
    <property type="entry name" value="LRR_R13L4/SHOC2-like"/>
</dbReference>
<keyword evidence="13" id="KW-1185">Reference proteome</keyword>
<dbReference type="InterPro" id="IPR003591">
    <property type="entry name" value="Leu-rich_rpt_typical-subtyp"/>
</dbReference>
<evidence type="ECO:0000256" key="8">
    <source>
        <dbReference type="ARBA" id="ARBA00023170"/>
    </source>
</evidence>
<evidence type="ECO:0000256" key="5">
    <source>
        <dbReference type="ARBA" id="ARBA00022737"/>
    </source>
</evidence>
<feature type="compositionally biased region" description="Low complexity" evidence="10">
    <location>
        <begin position="9"/>
        <end position="24"/>
    </location>
</feature>
<evidence type="ECO:0000256" key="6">
    <source>
        <dbReference type="ARBA" id="ARBA00022989"/>
    </source>
</evidence>
<dbReference type="Proteomes" id="UP001153069">
    <property type="component" value="Unassembled WGS sequence"/>
</dbReference>
<dbReference type="EMBL" id="CAICTM010000976">
    <property type="protein sequence ID" value="CAB9518973.1"/>
    <property type="molecule type" value="Genomic_DNA"/>
</dbReference>
<dbReference type="GO" id="GO:0016020">
    <property type="term" value="C:membrane"/>
    <property type="evidence" value="ECO:0007669"/>
    <property type="project" value="UniProtKB-SubCell"/>
</dbReference>
<dbReference type="FunFam" id="3.80.10.10:FF:000041">
    <property type="entry name" value="LRR receptor-like serine/threonine-protein kinase ERECTA"/>
    <property type="match status" value="1"/>
</dbReference>